<sequence length="441" mass="49025">MNQIRLLVCLSTSLCCLVSQASDDVPLLPASASDPVSVTALPSRLLSPFSLELKGQGMANWQRYDSATSSGRLSARLFGQGDIGGPFGLELNTRLRTQGNSREEYRAEKNIRLDIQSLAFNYSPTSEWRWVAGRTNIRNGVASGFNPTDWFKDNSQVVFDSLDTADRREDRLGVVALMGIWLNEESVLSFGYRPDLHVRPETVAGHSDVVGLGLDRTNNKDAVFIKYTPSPAAWNNMALTVNSLYQKDQPGVGAELSFTVRDNLVLYSEWFSQRRQSLIDETIESAGDRMRYYHQLASGFSWSLPESLVAREDISFSVEYHINQAGINQSQLGLWRQAIADGDRPAAKVGLLAGEKQEPLAKQQYFGRLAWNDFWQDNDLSLITTVTPMDGSGFSQLTLSAPVMPALRVDLQGYHYFGNANTIYGSSGREKGFMISLVYTI</sequence>
<evidence type="ECO:0000313" key="2">
    <source>
        <dbReference type="EMBL" id="PHI29078.1"/>
    </source>
</evidence>
<proteinExistence type="predicted"/>
<comment type="caution">
    <text evidence="2">The sequence shown here is derived from an EMBL/GenBank/DDBJ whole genome shotgun (WGS) entry which is preliminary data.</text>
</comment>
<gene>
    <name evidence="2" type="ORF">CRN84_06975</name>
</gene>
<dbReference type="AlphaFoldDB" id="A0A2C6DFL9"/>
<organism evidence="2 3">
    <name type="scientific">Budvicia aquatica</name>
    <dbReference type="NCBI Taxonomy" id="82979"/>
    <lineage>
        <taxon>Bacteria</taxon>
        <taxon>Pseudomonadati</taxon>
        <taxon>Pseudomonadota</taxon>
        <taxon>Gammaproteobacteria</taxon>
        <taxon>Enterobacterales</taxon>
        <taxon>Budviciaceae</taxon>
        <taxon>Budvicia</taxon>
    </lineage>
</organism>
<dbReference type="OrthoDB" id="6495687at2"/>
<accession>A0A2C6DFL9</accession>
<evidence type="ECO:0000313" key="3">
    <source>
        <dbReference type="Proteomes" id="UP000224974"/>
    </source>
</evidence>
<dbReference type="STRING" id="1111728.GCA_000427805_00759"/>
<name>A0A2C6DFL9_9GAMM</name>
<keyword evidence="3" id="KW-1185">Reference proteome</keyword>
<reference evidence="3" key="1">
    <citation type="submission" date="2017-09" db="EMBL/GenBank/DDBJ databases">
        <title>FDA dAtabase for Regulatory Grade micrObial Sequences (FDA-ARGOS): Supporting development and validation of Infectious Disease Dx tests.</title>
        <authorList>
            <person name="Minogue T."/>
            <person name="Wolcott M."/>
            <person name="Wasieloski L."/>
            <person name="Aguilar W."/>
            <person name="Moore D."/>
            <person name="Tallon L."/>
            <person name="Sadzewicz L."/>
            <person name="Ott S."/>
            <person name="Zhao X."/>
            <person name="Nagaraj S."/>
            <person name="Vavikolanu K."/>
            <person name="Aluvathingal J."/>
            <person name="Nadendla S."/>
            <person name="Sichtig H."/>
        </authorList>
    </citation>
    <scope>NUCLEOTIDE SEQUENCE [LARGE SCALE GENOMIC DNA]</scope>
    <source>
        <strain evidence="3">FDAARGOS_387</strain>
    </source>
</reference>
<keyword evidence="1" id="KW-0732">Signal</keyword>
<feature type="signal peptide" evidence="1">
    <location>
        <begin position="1"/>
        <end position="21"/>
    </location>
</feature>
<dbReference type="Proteomes" id="UP000224974">
    <property type="component" value="Unassembled WGS sequence"/>
</dbReference>
<dbReference type="RefSeq" id="WP_029096334.1">
    <property type="nucleotide sequence ID" value="NZ_PDDX01000001.1"/>
</dbReference>
<evidence type="ECO:0000256" key="1">
    <source>
        <dbReference type="SAM" id="SignalP"/>
    </source>
</evidence>
<protein>
    <submittedName>
        <fullName evidence="2">Uncharacterized protein</fullName>
    </submittedName>
</protein>
<feature type="chain" id="PRO_5012474197" evidence="1">
    <location>
        <begin position="22"/>
        <end position="441"/>
    </location>
</feature>
<dbReference type="EMBL" id="PDDX01000001">
    <property type="protein sequence ID" value="PHI29078.1"/>
    <property type="molecule type" value="Genomic_DNA"/>
</dbReference>